<accession>A7SYG6</accession>
<reference evidence="1 2" key="1">
    <citation type="journal article" date="2007" name="Science">
        <title>Sea anemone genome reveals ancestral eumetazoan gene repertoire and genomic organization.</title>
        <authorList>
            <person name="Putnam N.H."/>
            <person name="Srivastava M."/>
            <person name="Hellsten U."/>
            <person name="Dirks B."/>
            <person name="Chapman J."/>
            <person name="Salamov A."/>
            <person name="Terry A."/>
            <person name="Shapiro H."/>
            <person name="Lindquist E."/>
            <person name="Kapitonov V.V."/>
            <person name="Jurka J."/>
            <person name="Genikhovich G."/>
            <person name="Grigoriev I.V."/>
            <person name="Lucas S.M."/>
            <person name="Steele R.E."/>
            <person name="Finnerty J.R."/>
            <person name="Technau U."/>
            <person name="Martindale M.Q."/>
            <person name="Rokhsar D.S."/>
        </authorList>
    </citation>
    <scope>NUCLEOTIDE SEQUENCE [LARGE SCALE GENOMIC DNA]</scope>
    <source>
        <strain evidence="2">CH2 X CH6</strain>
    </source>
</reference>
<proteinExistence type="predicted"/>
<protein>
    <submittedName>
        <fullName evidence="1">Uncharacterized protein</fullName>
    </submittedName>
</protein>
<keyword evidence="2" id="KW-1185">Reference proteome</keyword>
<dbReference type="Proteomes" id="UP000001593">
    <property type="component" value="Unassembled WGS sequence"/>
</dbReference>
<evidence type="ECO:0000313" key="2">
    <source>
        <dbReference type="Proteomes" id="UP000001593"/>
    </source>
</evidence>
<name>A7SYG6_NEMVE</name>
<sequence length="180" mass="20073">MICDFYKTFYLNQQKGGNLSVYHGATIQRGYGFGSILKSLFRWAVPNVSAAAKSSGRTALKEGVGLCRIHLLFTLFAVWSARPSPSLEGTNPLTKTTLPSWEIIKRITGTSCTSRRAKKAIQLNFEEKNYLEGYMSMFYGAGTLFHETEKQISRENFLRGFILYGFDSSPDLAAGPHVPL</sequence>
<dbReference type="AlphaFoldDB" id="A7SYG6"/>
<organism evidence="1 2">
    <name type="scientific">Nematostella vectensis</name>
    <name type="common">Starlet sea anemone</name>
    <dbReference type="NCBI Taxonomy" id="45351"/>
    <lineage>
        <taxon>Eukaryota</taxon>
        <taxon>Metazoa</taxon>
        <taxon>Cnidaria</taxon>
        <taxon>Anthozoa</taxon>
        <taxon>Hexacorallia</taxon>
        <taxon>Actiniaria</taxon>
        <taxon>Edwardsiidae</taxon>
        <taxon>Nematostella</taxon>
    </lineage>
</organism>
<dbReference type="HOGENOM" id="CLU_1498023_0_0_1"/>
<evidence type="ECO:0000313" key="1">
    <source>
        <dbReference type="EMBL" id="EDO31252.1"/>
    </source>
</evidence>
<dbReference type="InParanoid" id="A7SYG6"/>
<gene>
    <name evidence="1" type="ORF">NEMVEDRAFT_v1g219497</name>
</gene>
<dbReference type="EMBL" id="DS469922">
    <property type="protein sequence ID" value="EDO31252.1"/>
    <property type="molecule type" value="Genomic_DNA"/>
</dbReference>